<proteinExistence type="predicted"/>
<dbReference type="Gene3D" id="2.40.380.10">
    <property type="entry name" value="FomD-like"/>
    <property type="match status" value="1"/>
</dbReference>
<dbReference type="SUPFAM" id="SSF159234">
    <property type="entry name" value="FomD-like"/>
    <property type="match status" value="1"/>
</dbReference>
<dbReference type="Proteomes" id="UP000182241">
    <property type="component" value="Unassembled WGS sequence"/>
</dbReference>
<evidence type="ECO:0000259" key="1">
    <source>
        <dbReference type="Pfam" id="PF04167"/>
    </source>
</evidence>
<dbReference type="STRING" id="57704.SAMN04489793_3495"/>
<protein>
    <submittedName>
        <fullName evidence="2">Predicted RNA-binding protein, associated with RNAse of E/G family</fullName>
    </submittedName>
</protein>
<dbReference type="InterPro" id="IPR007295">
    <property type="entry name" value="DUF402"/>
</dbReference>
<name>A0A1H4WAW2_TSUTY</name>
<dbReference type="Pfam" id="PF04167">
    <property type="entry name" value="DUF402"/>
    <property type="match status" value="1"/>
</dbReference>
<dbReference type="AlphaFoldDB" id="A0A1H4WAW2"/>
<dbReference type="InterPro" id="IPR035930">
    <property type="entry name" value="FomD-like_sf"/>
</dbReference>
<sequence length="269" mass="29321">MQVEETFELTVDGAAAIGAVAGGWMDLTVLDAAEDAVPALLSAARERASGLDGILVRTHDDALGALLRRHGFRPSGAVAGRPRGNTEVTLVLRLASDAATDDGAVHPPKREVFDPPAMTNTDPKGFVREVEEFRETPFGLYVFRRADHPKFDAIESWLLPAFDLRATIFHFTPGHERDQRVYLDVARVRRDGNLWHTEDWYLDLVEHPGRPIELIDVDELLAAAAADLLSATVAERALQAAVRAVAGTAAHGHSVDAWLADEGAPITWR</sequence>
<accession>A0A1H4WAW2</accession>
<reference evidence="3" key="1">
    <citation type="submission" date="2016-10" db="EMBL/GenBank/DDBJ databases">
        <authorList>
            <person name="Varghese N."/>
            <person name="Submissions S."/>
        </authorList>
    </citation>
    <scope>NUCLEOTIDE SEQUENCE [LARGE SCALE GENOMIC DNA]</scope>
    <source>
        <strain evidence="3">DSM 44234</strain>
    </source>
</reference>
<dbReference type="EMBL" id="FNSA01000003">
    <property type="protein sequence ID" value="SEC90427.1"/>
    <property type="molecule type" value="Genomic_DNA"/>
</dbReference>
<evidence type="ECO:0000313" key="3">
    <source>
        <dbReference type="Proteomes" id="UP000182241"/>
    </source>
</evidence>
<keyword evidence="3" id="KW-1185">Reference proteome</keyword>
<feature type="domain" description="DUF402" evidence="1">
    <location>
        <begin position="125"/>
        <end position="253"/>
    </location>
</feature>
<evidence type="ECO:0000313" key="2">
    <source>
        <dbReference type="EMBL" id="SEC90427.1"/>
    </source>
</evidence>
<organism evidence="2 3">
    <name type="scientific">Tsukamurella tyrosinosolvens</name>
    <dbReference type="NCBI Taxonomy" id="57704"/>
    <lineage>
        <taxon>Bacteria</taxon>
        <taxon>Bacillati</taxon>
        <taxon>Actinomycetota</taxon>
        <taxon>Actinomycetes</taxon>
        <taxon>Mycobacteriales</taxon>
        <taxon>Tsukamurellaceae</taxon>
        <taxon>Tsukamurella</taxon>
    </lineage>
</organism>
<gene>
    <name evidence="2" type="ORF">SAMN04489793_3495</name>
</gene>